<evidence type="ECO:0000256" key="1">
    <source>
        <dbReference type="SAM" id="MobiDB-lite"/>
    </source>
</evidence>
<dbReference type="AlphaFoldDB" id="A0AAP0KP23"/>
<organism evidence="2 3">
    <name type="scientific">Stephania japonica</name>
    <dbReference type="NCBI Taxonomy" id="461633"/>
    <lineage>
        <taxon>Eukaryota</taxon>
        <taxon>Viridiplantae</taxon>
        <taxon>Streptophyta</taxon>
        <taxon>Embryophyta</taxon>
        <taxon>Tracheophyta</taxon>
        <taxon>Spermatophyta</taxon>
        <taxon>Magnoliopsida</taxon>
        <taxon>Ranunculales</taxon>
        <taxon>Menispermaceae</taxon>
        <taxon>Menispermoideae</taxon>
        <taxon>Cissampelideae</taxon>
        <taxon>Stephania</taxon>
    </lineage>
</organism>
<reference evidence="2 3" key="1">
    <citation type="submission" date="2024-01" db="EMBL/GenBank/DDBJ databases">
        <title>Genome assemblies of Stephania.</title>
        <authorList>
            <person name="Yang L."/>
        </authorList>
    </citation>
    <scope>NUCLEOTIDE SEQUENCE [LARGE SCALE GENOMIC DNA]</scope>
    <source>
        <strain evidence="2">QJT</strain>
        <tissue evidence="2">Leaf</tissue>
    </source>
</reference>
<dbReference type="Proteomes" id="UP001417504">
    <property type="component" value="Unassembled WGS sequence"/>
</dbReference>
<accession>A0AAP0KP23</accession>
<protein>
    <submittedName>
        <fullName evidence="2">Uncharacterized protein</fullName>
    </submittedName>
</protein>
<feature type="compositionally biased region" description="Basic and acidic residues" evidence="1">
    <location>
        <begin position="38"/>
        <end position="57"/>
    </location>
</feature>
<comment type="caution">
    <text evidence="2">The sequence shown here is derived from an EMBL/GenBank/DDBJ whole genome shotgun (WGS) entry which is preliminary data.</text>
</comment>
<dbReference type="EMBL" id="JBBNAE010000001">
    <property type="protein sequence ID" value="KAK9155194.1"/>
    <property type="molecule type" value="Genomic_DNA"/>
</dbReference>
<feature type="region of interest" description="Disordered" evidence="1">
    <location>
        <begin position="101"/>
        <end position="139"/>
    </location>
</feature>
<feature type="compositionally biased region" description="Basic and acidic residues" evidence="1">
    <location>
        <begin position="117"/>
        <end position="136"/>
    </location>
</feature>
<feature type="region of interest" description="Disordered" evidence="1">
    <location>
        <begin position="28"/>
        <end position="59"/>
    </location>
</feature>
<evidence type="ECO:0000313" key="2">
    <source>
        <dbReference type="EMBL" id="KAK9155194.1"/>
    </source>
</evidence>
<gene>
    <name evidence="2" type="ORF">Sjap_002674</name>
</gene>
<sequence length="206" mass="22080">MHLAKGTRGKRVPRNPLLLDYLWHTAKNPTAPTLPLESTREESKSKEESESNDDNRFDNTSSSLFEEIIHVANACVCGITGNAGESNDEVEDIVLGEREFEPLECGKGDGATVGGGNDKDKEKELEPSEGAKRDEATGAVQVANAEVNEGTTTTFAPPEIKAVVKSQSLDTQNQELGSGSQPTQLSITTATTSEMNVPTIYSINSI</sequence>
<name>A0AAP0KP23_9MAGN</name>
<proteinExistence type="predicted"/>
<keyword evidence="3" id="KW-1185">Reference proteome</keyword>
<evidence type="ECO:0000313" key="3">
    <source>
        <dbReference type="Proteomes" id="UP001417504"/>
    </source>
</evidence>